<evidence type="ECO:0000256" key="6">
    <source>
        <dbReference type="ARBA" id="ARBA00023134"/>
    </source>
</evidence>
<dbReference type="InterPro" id="IPR031157">
    <property type="entry name" value="G_TR_CS"/>
</dbReference>
<dbReference type="GO" id="GO:0003746">
    <property type="term" value="F:translation elongation factor activity"/>
    <property type="evidence" value="ECO:0007669"/>
    <property type="project" value="UniProtKB-KW"/>
</dbReference>
<evidence type="ECO:0000256" key="8">
    <source>
        <dbReference type="ARBA" id="ARBA00031615"/>
    </source>
</evidence>
<dbReference type="Pfam" id="PF09107">
    <property type="entry name" value="WHD_3rd_SelB"/>
    <property type="match status" value="1"/>
</dbReference>
<reference evidence="10 11" key="1">
    <citation type="submission" date="2021-10" db="EMBL/GenBank/DDBJ databases">
        <title>Lutispora strain m25 sp. nov., a thermophilic, non-spore-forming bacterium isolated from a lab-scale methanogenic bioreactor digesting anaerobic sludge.</title>
        <authorList>
            <person name="El Houari A."/>
            <person name="Mcdonald J."/>
        </authorList>
    </citation>
    <scope>NUCLEOTIDE SEQUENCE [LARGE SCALE GENOMIC DNA]</scope>
    <source>
        <strain evidence="11">m25</strain>
    </source>
</reference>
<comment type="subcellular location">
    <subcellularLocation>
        <location evidence="1">Cytoplasm</location>
    </subcellularLocation>
</comment>
<evidence type="ECO:0000259" key="9">
    <source>
        <dbReference type="PROSITE" id="PS51722"/>
    </source>
</evidence>
<evidence type="ECO:0000256" key="3">
    <source>
        <dbReference type="ARBA" id="ARBA00022490"/>
    </source>
</evidence>
<dbReference type="Pfam" id="PF25461">
    <property type="entry name" value="Beta-barrel_SelB"/>
    <property type="match status" value="1"/>
</dbReference>
<dbReference type="InterPro" id="IPR004535">
    <property type="entry name" value="Transl_elong_SelB"/>
</dbReference>
<evidence type="ECO:0000256" key="2">
    <source>
        <dbReference type="ARBA" id="ARBA00015953"/>
    </source>
</evidence>
<dbReference type="Gene3D" id="1.10.10.2770">
    <property type="match status" value="1"/>
</dbReference>
<dbReference type="InterPro" id="IPR009001">
    <property type="entry name" value="Transl_elong_EF1A/Init_IF2_C"/>
</dbReference>
<dbReference type="RefSeq" id="WP_255227833.1">
    <property type="nucleotide sequence ID" value="NZ_JAJEKE010000011.1"/>
</dbReference>
<dbReference type="PROSITE" id="PS51722">
    <property type="entry name" value="G_TR_2"/>
    <property type="match status" value="1"/>
</dbReference>
<dbReference type="InterPro" id="IPR036388">
    <property type="entry name" value="WH-like_DNA-bd_sf"/>
</dbReference>
<evidence type="ECO:0000313" key="10">
    <source>
        <dbReference type="EMBL" id="MCQ1530314.1"/>
    </source>
</evidence>
<dbReference type="SUPFAM" id="SSF46785">
    <property type="entry name" value="Winged helix' DNA-binding domain"/>
    <property type="match status" value="3"/>
</dbReference>
<sequence>MKHIIIGTAGHIDHGKTTLIRALTGKDTDRLKEEKDRGISIELGFTYFDLPSGRRAGIIDVPGHERFIKNMLAGIGGIDLVMLVIAADEGVMPQTKEHLNILSLLKIKNGIIVLTKKDMVDEEWLEIVIEQVREDVAGTFLENAAVIPVSSVTGEGLDQLAAQIDLLTENIKAKDIDKPFRLPVDRVFSIAGFGTIITGTLISGTIKEGDKVMIYPRKIEARVRTIQVHDTSVTKAEAGQRVAMNLAGVKLGEVVRGDVISAINTMEPTFMFDARLELLKDAERSISNRDRLRIYHGSAEVLGRVVLLDREELEPGESAFVQIRLEEEIACLKDDRFVIRFYSPMITIGGGIILEPNPPKRKRFKEDVIEELTIKEKGDIEDLINQQVLRMSEYYPDMASIAKAAGNITLEHCDSILKKLDSENVIKAFKTNEGTFYVHTQFLEDLEGKAKILLDDFHKKHPLRNGMSKEELKTKIMPNAKQKISDEIFDHLCSKNIIRINGQVVSLWDFKIKFTDDQEKIKKLIIDLFEKNRYNPPRYAELTEMLKLQEKSLSPVFNALVSSGDLVKVDQDTAFSKAAIETATSLVLNYIKENKSIQLGEFRDLLGTSRKYAMAILDYFDQIKITKRVEDKRILYNSKI</sequence>
<dbReference type="InterPro" id="IPR050055">
    <property type="entry name" value="EF-Tu_GTPase"/>
</dbReference>
<dbReference type="InterPro" id="IPR015191">
    <property type="entry name" value="SelB_WHD4"/>
</dbReference>
<dbReference type="CDD" id="cd04171">
    <property type="entry name" value="SelB"/>
    <property type="match status" value="1"/>
</dbReference>
<dbReference type="Pfam" id="PF03144">
    <property type="entry name" value="GTP_EFTU_D2"/>
    <property type="match status" value="1"/>
</dbReference>
<dbReference type="InterPro" id="IPR057335">
    <property type="entry name" value="Beta-barrel_SelB"/>
</dbReference>
<keyword evidence="5" id="KW-0648">Protein biosynthesis</keyword>
<proteinExistence type="predicted"/>
<feature type="domain" description="Tr-type G" evidence="9">
    <location>
        <begin position="1"/>
        <end position="174"/>
    </location>
</feature>
<dbReference type="Gene3D" id="3.40.50.300">
    <property type="entry name" value="P-loop containing nucleotide triphosphate hydrolases"/>
    <property type="match status" value="1"/>
</dbReference>
<dbReference type="InterPro" id="IPR005225">
    <property type="entry name" value="Small_GTP-bd"/>
</dbReference>
<keyword evidence="3" id="KW-0963">Cytoplasm</keyword>
<dbReference type="PANTHER" id="PTHR43721">
    <property type="entry name" value="ELONGATION FACTOR TU-RELATED"/>
    <property type="match status" value="1"/>
</dbReference>
<dbReference type="InterPro" id="IPR036390">
    <property type="entry name" value="WH_DNA-bd_sf"/>
</dbReference>
<dbReference type="Pfam" id="PF00009">
    <property type="entry name" value="GTP_EFTU"/>
    <property type="match status" value="1"/>
</dbReference>
<dbReference type="Proteomes" id="UP001651880">
    <property type="component" value="Unassembled WGS sequence"/>
</dbReference>
<dbReference type="CDD" id="cd15491">
    <property type="entry name" value="selB_III"/>
    <property type="match status" value="1"/>
</dbReference>
<evidence type="ECO:0000313" key="11">
    <source>
        <dbReference type="Proteomes" id="UP001651880"/>
    </source>
</evidence>
<dbReference type="InterPro" id="IPR027417">
    <property type="entry name" value="P-loop_NTPase"/>
</dbReference>
<evidence type="ECO:0000256" key="4">
    <source>
        <dbReference type="ARBA" id="ARBA00022741"/>
    </source>
</evidence>
<dbReference type="InterPro" id="IPR009000">
    <property type="entry name" value="Transl_B-barrel_sf"/>
</dbReference>
<dbReference type="SUPFAM" id="SSF50447">
    <property type="entry name" value="Translation proteins"/>
    <property type="match status" value="1"/>
</dbReference>
<dbReference type="CDD" id="cd03696">
    <property type="entry name" value="SelB_II"/>
    <property type="match status" value="1"/>
</dbReference>
<dbReference type="EMBL" id="JAJEKE010000011">
    <property type="protein sequence ID" value="MCQ1530314.1"/>
    <property type="molecule type" value="Genomic_DNA"/>
</dbReference>
<dbReference type="NCBIfam" id="TIGR00231">
    <property type="entry name" value="small_GTP"/>
    <property type="match status" value="1"/>
</dbReference>
<dbReference type="PRINTS" id="PR00315">
    <property type="entry name" value="ELONGATNFCT"/>
</dbReference>
<evidence type="ECO:0000256" key="1">
    <source>
        <dbReference type="ARBA" id="ARBA00004496"/>
    </source>
</evidence>
<dbReference type="InterPro" id="IPR000795">
    <property type="entry name" value="T_Tr_GTP-bd_dom"/>
</dbReference>
<comment type="caution">
    <text evidence="10">The sequence shown here is derived from an EMBL/GenBank/DDBJ whole genome shotgun (WGS) entry which is preliminary data.</text>
</comment>
<organism evidence="10 11">
    <name type="scientific">Lutispora saccharofermentans</name>
    <dbReference type="NCBI Taxonomy" id="3024236"/>
    <lineage>
        <taxon>Bacteria</taxon>
        <taxon>Bacillati</taxon>
        <taxon>Bacillota</taxon>
        <taxon>Clostridia</taxon>
        <taxon>Lutisporales</taxon>
        <taxon>Lutisporaceae</taxon>
        <taxon>Lutispora</taxon>
    </lineage>
</organism>
<keyword evidence="6" id="KW-0342">GTP-binding</keyword>
<name>A0ABT1NIA5_9FIRM</name>
<dbReference type="SUPFAM" id="SSF52540">
    <property type="entry name" value="P-loop containing nucleoside triphosphate hydrolases"/>
    <property type="match status" value="1"/>
</dbReference>
<keyword evidence="11" id="KW-1185">Reference proteome</keyword>
<dbReference type="PROSITE" id="PS00301">
    <property type="entry name" value="G_TR_1"/>
    <property type="match status" value="1"/>
</dbReference>
<dbReference type="NCBIfam" id="TIGR00475">
    <property type="entry name" value="selB"/>
    <property type="match status" value="1"/>
</dbReference>
<dbReference type="Gene3D" id="2.40.30.10">
    <property type="entry name" value="Translation factors"/>
    <property type="match status" value="2"/>
</dbReference>
<dbReference type="SUPFAM" id="SSF50465">
    <property type="entry name" value="EF-Tu/eEF-1alpha/eIF2-gamma C-terminal domain"/>
    <property type="match status" value="1"/>
</dbReference>
<dbReference type="InterPro" id="IPR004161">
    <property type="entry name" value="EFTu-like_2"/>
</dbReference>
<dbReference type="Pfam" id="PF09106">
    <property type="entry name" value="WHD_2nd_SelB"/>
    <property type="match status" value="1"/>
</dbReference>
<comment type="function">
    <text evidence="7">Translation factor necessary for the incorporation of selenocysteine into proteins. It probably replaces EF-Tu for the insertion of selenocysteine directed by the UGA codon. SelB binds GTP and GDP.</text>
</comment>
<accession>A0ABT1NIA5</accession>
<keyword evidence="4" id="KW-0547">Nucleotide-binding</keyword>
<protein>
    <recommendedName>
        <fullName evidence="2">Selenocysteine-specific elongation factor</fullName>
    </recommendedName>
    <alternativeName>
        <fullName evidence="8">SelB translation factor</fullName>
    </alternativeName>
</protein>
<dbReference type="Gene3D" id="1.10.10.10">
    <property type="entry name" value="Winged helix-like DNA-binding domain superfamily/Winged helix DNA-binding domain"/>
    <property type="match status" value="1"/>
</dbReference>
<dbReference type="PANTHER" id="PTHR43721:SF22">
    <property type="entry name" value="ELONGATION FACTOR TU, MITOCHONDRIAL"/>
    <property type="match status" value="1"/>
</dbReference>
<evidence type="ECO:0000256" key="7">
    <source>
        <dbReference type="ARBA" id="ARBA00025526"/>
    </source>
</evidence>
<evidence type="ECO:0000256" key="5">
    <source>
        <dbReference type="ARBA" id="ARBA00022917"/>
    </source>
</evidence>
<dbReference type="InterPro" id="IPR015190">
    <property type="entry name" value="Elong_fac_SelB-wing-hlx_typ-2"/>
</dbReference>
<gene>
    <name evidence="10" type="primary">selB</name>
    <name evidence="10" type="ORF">LJD61_12245</name>
</gene>
<keyword evidence="10" id="KW-0251">Elongation factor</keyword>